<accession>A0A2G5VUP9</accession>
<dbReference type="EMBL" id="PDUG01000001">
    <property type="protein sequence ID" value="PIC55390.1"/>
    <property type="molecule type" value="Genomic_DNA"/>
</dbReference>
<evidence type="ECO:0000256" key="1">
    <source>
        <dbReference type="SAM" id="MobiDB-lite"/>
    </source>
</evidence>
<dbReference type="AlphaFoldDB" id="A0A2G5VUP9"/>
<gene>
    <name evidence="2" type="primary">Cni-Y92H12A.4</name>
    <name evidence="2" type="synonym">Cnig_chr_I.g682</name>
    <name evidence="2" type="ORF">B9Z55_000682</name>
</gene>
<proteinExistence type="predicted"/>
<evidence type="ECO:0000313" key="2">
    <source>
        <dbReference type="EMBL" id="PIC55390.1"/>
    </source>
</evidence>
<dbReference type="OrthoDB" id="2021145at2759"/>
<sequence>MCRKITCFVRKHADAQMHTFFFRQGSAGDKPSSSQQSKRKGGDMDDDSNSKKRKVHSPIIELSDSDSD</sequence>
<keyword evidence="3" id="KW-1185">Reference proteome</keyword>
<protein>
    <submittedName>
        <fullName evidence="2">Uncharacterized protein</fullName>
    </submittedName>
</protein>
<comment type="caution">
    <text evidence="2">The sequence shown here is derived from an EMBL/GenBank/DDBJ whole genome shotgun (WGS) entry which is preliminary data.</text>
</comment>
<organism evidence="2 3">
    <name type="scientific">Caenorhabditis nigoni</name>
    <dbReference type="NCBI Taxonomy" id="1611254"/>
    <lineage>
        <taxon>Eukaryota</taxon>
        <taxon>Metazoa</taxon>
        <taxon>Ecdysozoa</taxon>
        <taxon>Nematoda</taxon>
        <taxon>Chromadorea</taxon>
        <taxon>Rhabditida</taxon>
        <taxon>Rhabditina</taxon>
        <taxon>Rhabditomorpha</taxon>
        <taxon>Rhabditoidea</taxon>
        <taxon>Rhabditidae</taxon>
        <taxon>Peloderinae</taxon>
        <taxon>Caenorhabditis</taxon>
    </lineage>
</organism>
<reference evidence="3" key="1">
    <citation type="submission" date="2017-10" db="EMBL/GenBank/DDBJ databases">
        <title>Rapid genome shrinkage in a self-fertile nematode reveals novel sperm competition proteins.</title>
        <authorList>
            <person name="Yin D."/>
            <person name="Schwarz E.M."/>
            <person name="Thomas C.G."/>
            <person name="Felde R.L."/>
            <person name="Korf I.F."/>
            <person name="Cutter A.D."/>
            <person name="Schartner C.M."/>
            <person name="Ralston E.J."/>
            <person name="Meyer B.J."/>
            <person name="Haag E.S."/>
        </authorList>
    </citation>
    <scope>NUCLEOTIDE SEQUENCE [LARGE SCALE GENOMIC DNA]</scope>
    <source>
        <strain evidence="3">JU1422</strain>
    </source>
</reference>
<name>A0A2G5VUP9_9PELO</name>
<evidence type="ECO:0000313" key="3">
    <source>
        <dbReference type="Proteomes" id="UP000230233"/>
    </source>
</evidence>
<dbReference type="Proteomes" id="UP000230233">
    <property type="component" value="Chromosome I"/>
</dbReference>
<feature type="region of interest" description="Disordered" evidence="1">
    <location>
        <begin position="22"/>
        <end position="68"/>
    </location>
</feature>